<evidence type="ECO:0000256" key="4">
    <source>
        <dbReference type="ARBA" id="ARBA00022692"/>
    </source>
</evidence>
<comment type="activity regulation">
    <text evidence="11">Na(+) is not transported, but it plays an essential structural role and its presence is essential for fluoride channel function.</text>
</comment>
<feature type="binding site" evidence="11">
    <location>
        <position position="67"/>
    </location>
    <ligand>
        <name>Na(+)</name>
        <dbReference type="ChEBI" id="CHEBI:29101"/>
        <note>structural</note>
    </ligand>
</feature>
<feature type="transmembrane region" description="Helical" evidence="11">
    <location>
        <begin position="92"/>
        <end position="113"/>
    </location>
</feature>
<keyword evidence="8 11" id="KW-0407">Ion channel</keyword>
<name>A0AB33IWV2_9BACT</name>
<evidence type="ECO:0000256" key="9">
    <source>
        <dbReference type="ARBA" id="ARBA00035120"/>
    </source>
</evidence>
<evidence type="ECO:0000256" key="7">
    <source>
        <dbReference type="ARBA" id="ARBA00023136"/>
    </source>
</evidence>
<keyword evidence="3" id="KW-0997">Cell inner membrane</keyword>
<evidence type="ECO:0000256" key="8">
    <source>
        <dbReference type="ARBA" id="ARBA00023303"/>
    </source>
</evidence>
<evidence type="ECO:0000256" key="10">
    <source>
        <dbReference type="ARBA" id="ARBA00035585"/>
    </source>
</evidence>
<protein>
    <recommendedName>
        <fullName evidence="11">Fluoride-specific ion channel FluC</fullName>
    </recommendedName>
</protein>
<organism evidence="12">
    <name type="scientific">Prevotella sp. GTC17253</name>
    <dbReference type="NCBI Taxonomy" id="3236793"/>
    <lineage>
        <taxon>Bacteria</taxon>
        <taxon>Pseudomonadati</taxon>
        <taxon>Bacteroidota</taxon>
        <taxon>Bacteroidia</taxon>
        <taxon>Bacteroidales</taxon>
        <taxon>Prevotellaceae</taxon>
        <taxon>Prevotella</taxon>
    </lineage>
</organism>
<dbReference type="GO" id="GO:0062054">
    <property type="term" value="F:fluoride channel activity"/>
    <property type="evidence" value="ECO:0007669"/>
    <property type="project" value="UniProtKB-UniRule"/>
</dbReference>
<dbReference type="PANTHER" id="PTHR28259">
    <property type="entry name" value="FLUORIDE EXPORT PROTEIN 1-RELATED"/>
    <property type="match status" value="1"/>
</dbReference>
<dbReference type="PANTHER" id="PTHR28259:SF1">
    <property type="entry name" value="FLUORIDE EXPORT PROTEIN 1-RELATED"/>
    <property type="match status" value="1"/>
</dbReference>
<evidence type="ECO:0000313" key="12">
    <source>
        <dbReference type="EMBL" id="BFO71817.1"/>
    </source>
</evidence>
<dbReference type="AlphaFoldDB" id="A0AB33IWV2"/>
<dbReference type="NCBIfam" id="TIGR00494">
    <property type="entry name" value="crcB"/>
    <property type="match status" value="1"/>
</dbReference>
<gene>
    <name evidence="11 12" type="primary">crcB</name>
    <name evidence="11" type="synonym">fluC</name>
    <name evidence="12" type="ORF">GTC17253_17830</name>
</gene>
<comment type="function">
    <text evidence="11">Fluoride-specific ion channel. Important for reducing fluoride concentration in the cell, thus reducing its toxicity.</text>
</comment>
<feature type="transmembrane region" description="Helical" evidence="11">
    <location>
        <begin position="29"/>
        <end position="47"/>
    </location>
</feature>
<dbReference type="GO" id="GO:0140114">
    <property type="term" value="P:cellular detoxification of fluoride"/>
    <property type="evidence" value="ECO:0007669"/>
    <property type="project" value="UniProtKB-UniRule"/>
</dbReference>
<comment type="subcellular location">
    <subcellularLocation>
        <location evidence="1 11">Cell membrane</location>
        <topology evidence="1 11">Multi-pass membrane protein</topology>
    </subcellularLocation>
</comment>
<proteinExistence type="inferred from homology"/>
<evidence type="ECO:0000256" key="11">
    <source>
        <dbReference type="HAMAP-Rule" id="MF_00454"/>
    </source>
</evidence>
<keyword evidence="11" id="KW-0915">Sodium</keyword>
<comment type="catalytic activity">
    <reaction evidence="10">
        <text>fluoride(in) = fluoride(out)</text>
        <dbReference type="Rhea" id="RHEA:76159"/>
        <dbReference type="ChEBI" id="CHEBI:17051"/>
    </reaction>
    <physiologicalReaction direction="left-to-right" evidence="10">
        <dbReference type="Rhea" id="RHEA:76160"/>
    </physiologicalReaction>
</comment>
<evidence type="ECO:0000256" key="3">
    <source>
        <dbReference type="ARBA" id="ARBA00022519"/>
    </source>
</evidence>
<evidence type="ECO:0000256" key="1">
    <source>
        <dbReference type="ARBA" id="ARBA00004651"/>
    </source>
</evidence>
<keyword evidence="7 11" id="KW-0472">Membrane</keyword>
<keyword evidence="6 11" id="KW-0406">Ion transport</keyword>
<keyword evidence="11" id="KW-0813">Transport</keyword>
<comment type="similarity">
    <text evidence="9 11">Belongs to the fluoride channel Fluc/FEX (TC 1.A.43) family.</text>
</comment>
<dbReference type="EMBL" id="AP035785">
    <property type="protein sequence ID" value="BFO71817.1"/>
    <property type="molecule type" value="Genomic_DNA"/>
</dbReference>
<dbReference type="HAMAP" id="MF_00454">
    <property type="entry name" value="FluC"/>
    <property type="match status" value="1"/>
</dbReference>
<feature type="binding site" evidence="11">
    <location>
        <position position="70"/>
    </location>
    <ligand>
        <name>Na(+)</name>
        <dbReference type="ChEBI" id="CHEBI:29101"/>
        <note>structural</note>
    </ligand>
</feature>
<keyword evidence="4 11" id="KW-0812">Transmembrane</keyword>
<reference evidence="12" key="1">
    <citation type="submission" date="2024-07" db="EMBL/GenBank/DDBJ databases">
        <title>Complete genome sequence of Prevotella sp. YM-2024 GTC17253.</title>
        <authorList>
            <person name="Hayashi M."/>
            <person name="Muto Y."/>
            <person name="Tanaka K."/>
            <person name="Niwa H."/>
        </authorList>
    </citation>
    <scope>NUCLEOTIDE SEQUENCE</scope>
    <source>
        <strain evidence="12">GTC17253</strain>
    </source>
</reference>
<dbReference type="GO" id="GO:0046872">
    <property type="term" value="F:metal ion binding"/>
    <property type="evidence" value="ECO:0007669"/>
    <property type="project" value="UniProtKB-KW"/>
</dbReference>
<keyword evidence="5 11" id="KW-1133">Transmembrane helix</keyword>
<sequence length="116" mass="12262">MGGAIGTVLRFLLSRSIQGSILSVFPYGTWVVNVLGCLLIGIFYGLSARVAWAGGDMKLFLTVGLCGGLTTFSTFCNENLMLLRDGHPLTAALYAGVSLATGLVAVYVGHALMRQF</sequence>
<evidence type="ECO:0000256" key="2">
    <source>
        <dbReference type="ARBA" id="ARBA00022475"/>
    </source>
</evidence>
<keyword evidence="11" id="KW-0479">Metal-binding</keyword>
<dbReference type="InterPro" id="IPR003691">
    <property type="entry name" value="FluC"/>
</dbReference>
<dbReference type="GO" id="GO:0005886">
    <property type="term" value="C:plasma membrane"/>
    <property type="evidence" value="ECO:0007669"/>
    <property type="project" value="UniProtKB-SubCell"/>
</dbReference>
<accession>A0AB33IWV2</accession>
<dbReference type="Pfam" id="PF02537">
    <property type="entry name" value="CRCB"/>
    <property type="match status" value="1"/>
</dbReference>
<evidence type="ECO:0000256" key="6">
    <source>
        <dbReference type="ARBA" id="ARBA00023065"/>
    </source>
</evidence>
<keyword evidence="2 11" id="KW-1003">Cell membrane</keyword>
<feature type="transmembrane region" description="Helical" evidence="11">
    <location>
        <begin position="59"/>
        <end position="80"/>
    </location>
</feature>
<evidence type="ECO:0000256" key="5">
    <source>
        <dbReference type="ARBA" id="ARBA00022989"/>
    </source>
</evidence>